<protein>
    <recommendedName>
        <fullName evidence="4">Thioredoxin family protein</fullName>
    </recommendedName>
</protein>
<dbReference type="EMBL" id="SSSM01000003">
    <property type="protein sequence ID" value="THG31892.1"/>
    <property type="molecule type" value="Genomic_DNA"/>
</dbReference>
<gene>
    <name evidence="2" type="ORF">E6C64_07570</name>
    <name evidence="1" type="ORF">E6C64_08425</name>
</gene>
<proteinExistence type="predicted"/>
<organism evidence="1 3">
    <name type="scientific">Naasia lichenicola</name>
    <dbReference type="NCBI Taxonomy" id="2565933"/>
    <lineage>
        <taxon>Bacteria</taxon>
        <taxon>Bacillati</taxon>
        <taxon>Actinomycetota</taxon>
        <taxon>Actinomycetes</taxon>
        <taxon>Micrococcales</taxon>
        <taxon>Microbacteriaceae</taxon>
        <taxon>Naasia</taxon>
    </lineage>
</organism>
<reference evidence="1 3" key="1">
    <citation type="submission" date="2019-04" db="EMBL/GenBank/DDBJ databases">
        <authorList>
            <person name="Jiang L."/>
        </authorList>
    </citation>
    <scope>NUCLEOTIDE SEQUENCE [LARGE SCALE GENOMIC DNA]</scope>
    <source>
        <strain evidence="1 3">YIM 131853</strain>
    </source>
</reference>
<sequence length="107" mass="11885">MAVELLIWSGCPSHDDARTRLRETLDALGRTDEPIEERWVESEGDAAALGFIGSPTIRVDGVEVVPFDEGEPTGLTCRVYLTRAGKYSPLPDRDDLREGLERLLTSR</sequence>
<dbReference type="Proteomes" id="UP000309133">
    <property type="component" value="Unassembled WGS sequence"/>
</dbReference>
<evidence type="ECO:0000313" key="1">
    <source>
        <dbReference type="EMBL" id="THG30655.1"/>
    </source>
</evidence>
<evidence type="ECO:0000313" key="2">
    <source>
        <dbReference type="EMBL" id="THG31892.1"/>
    </source>
</evidence>
<comment type="caution">
    <text evidence="1">The sequence shown here is derived from an EMBL/GenBank/DDBJ whole genome shotgun (WGS) entry which is preliminary data.</text>
</comment>
<dbReference type="AlphaFoldDB" id="A0A4S4FMK5"/>
<keyword evidence="3" id="KW-1185">Reference proteome</keyword>
<dbReference type="RefSeq" id="WP_136427012.1">
    <property type="nucleotide sequence ID" value="NZ_SSSM01000003.1"/>
</dbReference>
<dbReference type="OrthoDB" id="7185309at2"/>
<name>A0A4S4FMK5_9MICO</name>
<dbReference type="EMBL" id="SSSM01000004">
    <property type="protein sequence ID" value="THG30655.1"/>
    <property type="molecule type" value="Genomic_DNA"/>
</dbReference>
<accession>A0A4S4FMK5</accession>
<evidence type="ECO:0008006" key="4">
    <source>
        <dbReference type="Google" id="ProtNLM"/>
    </source>
</evidence>
<evidence type="ECO:0000313" key="3">
    <source>
        <dbReference type="Proteomes" id="UP000309133"/>
    </source>
</evidence>